<reference evidence="1" key="1">
    <citation type="submission" date="2023-03" db="EMBL/GenBank/DDBJ databases">
        <title>Massive genome expansion in bonnet fungi (Mycena s.s.) driven by repeated elements and novel gene families across ecological guilds.</title>
        <authorList>
            <consortium name="Lawrence Berkeley National Laboratory"/>
            <person name="Harder C.B."/>
            <person name="Miyauchi S."/>
            <person name="Viragh M."/>
            <person name="Kuo A."/>
            <person name="Thoen E."/>
            <person name="Andreopoulos B."/>
            <person name="Lu D."/>
            <person name="Skrede I."/>
            <person name="Drula E."/>
            <person name="Henrissat B."/>
            <person name="Morin E."/>
            <person name="Kohler A."/>
            <person name="Barry K."/>
            <person name="LaButti K."/>
            <person name="Morin E."/>
            <person name="Salamov A."/>
            <person name="Lipzen A."/>
            <person name="Mereny Z."/>
            <person name="Hegedus B."/>
            <person name="Baldrian P."/>
            <person name="Stursova M."/>
            <person name="Weitz H."/>
            <person name="Taylor A."/>
            <person name="Grigoriev I.V."/>
            <person name="Nagy L.G."/>
            <person name="Martin F."/>
            <person name="Kauserud H."/>
        </authorList>
    </citation>
    <scope>NUCLEOTIDE SEQUENCE</scope>
    <source>
        <strain evidence="1">CBHHK182m</strain>
    </source>
</reference>
<evidence type="ECO:0000313" key="2">
    <source>
        <dbReference type="Proteomes" id="UP001215598"/>
    </source>
</evidence>
<feature type="non-terminal residue" evidence="1">
    <location>
        <position position="87"/>
    </location>
</feature>
<dbReference type="InterPro" id="IPR011009">
    <property type="entry name" value="Kinase-like_dom_sf"/>
</dbReference>
<evidence type="ECO:0000313" key="1">
    <source>
        <dbReference type="EMBL" id="KAJ7717965.1"/>
    </source>
</evidence>
<dbReference type="SUPFAM" id="SSF56112">
    <property type="entry name" value="Protein kinase-like (PK-like)"/>
    <property type="match status" value="1"/>
</dbReference>
<accession>A0AAD7HEH0</accession>
<protein>
    <recommendedName>
        <fullName evidence="3">Protein kinase domain-containing protein</fullName>
    </recommendedName>
</protein>
<dbReference type="Proteomes" id="UP001215598">
    <property type="component" value="Unassembled WGS sequence"/>
</dbReference>
<dbReference type="AlphaFoldDB" id="A0AAD7HEH0"/>
<comment type="caution">
    <text evidence="1">The sequence shown here is derived from an EMBL/GenBank/DDBJ whole genome shotgun (WGS) entry which is preliminary data.</text>
</comment>
<sequence length="87" mass="9655">RLVVQLAEAFDLLPSSLFVHGIDCTKPSQLGGSFGDIFEASQQGQAVALKQLQFFQTGLKKPKCCREALIWKNLDHDYVMPFIGVKS</sequence>
<gene>
    <name evidence="1" type="ORF">B0H16DRAFT_1242379</name>
</gene>
<name>A0AAD7HEH0_9AGAR</name>
<proteinExistence type="predicted"/>
<dbReference type="Gene3D" id="3.30.200.20">
    <property type="entry name" value="Phosphorylase Kinase, domain 1"/>
    <property type="match status" value="1"/>
</dbReference>
<keyword evidence="2" id="KW-1185">Reference proteome</keyword>
<dbReference type="EMBL" id="JARKIB010000270">
    <property type="protein sequence ID" value="KAJ7717965.1"/>
    <property type="molecule type" value="Genomic_DNA"/>
</dbReference>
<feature type="non-terminal residue" evidence="1">
    <location>
        <position position="1"/>
    </location>
</feature>
<organism evidence="1 2">
    <name type="scientific">Mycena metata</name>
    <dbReference type="NCBI Taxonomy" id="1033252"/>
    <lineage>
        <taxon>Eukaryota</taxon>
        <taxon>Fungi</taxon>
        <taxon>Dikarya</taxon>
        <taxon>Basidiomycota</taxon>
        <taxon>Agaricomycotina</taxon>
        <taxon>Agaricomycetes</taxon>
        <taxon>Agaricomycetidae</taxon>
        <taxon>Agaricales</taxon>
        <taxon>Marasmiineae</taxon>
        <taxon>Mycenaceae</taxon>
        <taxon>Mycena</taxon>
    </lineage>
</organism>
<evidence type="ECO:0008006" key="3">
    <source>
        <dbReference type="Google" id="ProtNLM"/>
    </source>
</evidence>